<accession>A0AB39Y3K7</accession>
<dbReference type="PANTHER" id="PTHR46696:SF1">
    <property type="entry name" value="CYTOCHROME P450 YJIB-RELATED"/>
    <property type="match status" value="1"/>
</dbReference>
<dbReference type="InterPro" id="IPR001128">
    <property type="entry name" value="Cyt_P450"/>
</dbReference>
<protein>
    <submittedName>
        <fullName evidence="8">Cytochrome P450</fullName>
        <ecNumber evidence="8">1.14.-.-</ecNumber>
    </submittedName>
</protein>
<dbReference type="PRINTS" id="PR00385">
    <property type="entry name" value="P450"/>
</dbReference>
<organism evidence="8">
    <name type="scientific">Streptomyces sp. R33</name>
    <dbReference type="NCBI Taxonomy" id="3238629"/>
    <lineage>
        <taxon>Bacteria</taxon>
        <taxon>Bacillati</taxon>
        <taxon>Actinomycetota</taxon>
        <taxon>Actinomycetes</taxon>
        <taxon>Kitasatosporales</taxon>
        <taxon>Streptomycetaceae</taxon>
        <taxon>Streptomyces</taxon>
    </lineage>
</organism>
<dbReference type="GO" id="GO:0020037">
    <property type="term" value="F:heme binding"/>
    <property type="evidence" value="ECO:0007669"/>
    <property type="project" value="InterPro"/>
</dbReference>
<evidence type="ECO:0000256" key="2">
    <source>
        <dbReference type="ARBA" id="ARBA00022617"/>
    </source>
</evidence>
<dbReference type="SUPFAM" id="SSF48264">
    <property type="entry name" value="Cytochrome P450"/>
    <property type="match status" value="1"/>
</dbReference>
<evidence type="ECO:0000256" key="3">
    <source>
        <dbReference type="ARBA" id="ARBA00022723"/>
    </source>
</evidence>
<dbReference type="GO" id="GO:0005506">
    <property type="term" value="F:iron ion binding"/>
    <property type="evidence" value="ECO:0007669"/>
    <property type="project" value="InterPro"/>
</dbReference>
<dbReference type="PROSITE" id="PS00086">
    <property type="entry name" value="CYTOCHROME_P450"/>
    <property type="match status" value="1"/>
</dbReference>
<dbReference type="Gene3D" id="1.10.630.10">
    <property type="entry name" value="Cytochrome P450"/>
    <property type="match status" value="1"/>
</dbReference>
<dbReference type="EMBL" id="CP165727">
    <property type="protein sequence ID" value="XDV63636.1"/>
    <property type="molecule type" value="Genomic_DNA"/>
</dbReference>
<dbReference type="GO" id="GO:0016705">
    <property type="term" value="F:oxidoreductase activity, acting on paired donors, with incorporation or reduction of molecular oxygen"/>
    <property type="evidence" value="ECO:0007669"/>
    <property type="project" value="InterPro"/>
</dbReference>
<dbReference type="FunFam" id="1.10.630.10:FF:000018">
    <property type="entry name" value="Cytochrome P450 monooxygenase"/>
    <property type="match status" value="1"/>
</dbReference>
<gene>
    <name evidence="8" type="ORF">AB5J51_12145</name>
</gene>
<reference evidence="8" key="1">
    <citation type="submission" date="2024-08" db="EMBL/GenBank/DDBJ databases">
        <authorList>
            <person name="Yu S.T."/>
        </authorList>
    </citation>
    <scope>NUCLEOTIDE SEQUENCE</scope>
    <source>
        <strain evidence="8">R33</strain>
    </source>
</reference>
<evidence type="ECO:0000256" key="4">
    <source>
        <dbReference type="ARBA" id="ARBA00023002"/>
    </source>
</evidence>
<evidence type="ECO:0000256" key="1">
    <source>
        <dbReference type="ARBA" id="ARBA00010617"/>
    </source>
</evidence>
<dbReference type="PANTHER" id="PTHR46696">
    <property type="entry name" value="P450, PUTATIVE (EUROFUNG)-RELATED"/>
    <property type="match status" value="1"/>
</dbReference>
<dbReference type="InterPro" id="IPR017972">
    <property type="entry name" value="Cyt_P450_CS"/>
</dbReference>
<dbReference type="InterPro" id="IPR036396">
    <property type="entry name" value="Cyt_P450_sf"/>
</dbReference>
<keyword evidence="3 7" id="KW-0479">Metal-binding</keyword>
<comment type="similarity">
    <text evidence="1 7">Belongs to the cytochrome P450 family.</text>
</comment>
<keyword evidence="4 7" id="KW-0560">Oxidoreductase</keyword>
<dbReference type="RefSeq" id="WP_369777703.1">
    <property type="nucleotide sequence ID" value="NZ_CP165727.1"/>
</dbReference>
<dbReference type="EC" id="1.14.-.-" evidence="8"/>
<evidence type="ECO:0000313" key="8">
    <source>
        <dbReference type="EMBL" id="XDV63636.1"/>
    </source>
</evidence>
<keyword evidence="2 7" id="KW-0349">Heme</keyword>
<name>A0AB39Y3K7_9ACTN</name>
<dbReference type="AlphaFoldDB" id="A0AB39Y3K7"/>
<evidence type="ECO:0000256" key="7">
    <source>
        <dbReference type="RuleBase" id="RU000461"/>
    </source>
</evidence>
<dbReference type="Pfam" id="PF00067">
    <property type="entry name" value="p450"/>
    <property type="match status" value="1"/>
</dbReference>
<evidence type="ECO:0000256" key="6">
    <source>
        <dbReference type="ARBA" id="ARBA00023033"/>
    </source>
</evidence>
<dbReference type="InterPro" id="IPR002397">
    <property type="entry name" value="Cyt_P450_B"/>
</dbReference>
<keyword evidence="5 7" id="KW-0408">Iron</keyword>
<sequence>MSDAISFEEHWARTHQFDPPAIFDSLREERPLARMVYPDGHVGWIATSHELARKVLSDPRFSHSMEFCHFPTTHWGELTPNSPEIPGMFIYMDPPDHTRYRRLLTGEFTGRRASQMTSRVEEMVAGQIAAMRERGSAADVVEDFADPLALRVLSEVIGLPYDERDRYANAPTVMHDPDSKMEDVGPVYEQALTFFAELIERKRKQPEDDILSRLVAEGGLTDEELCNMVALLLFAGFGTTAPALAVSVFALLHHEDQLAALRADPAKLDGAVEELLRYLTINQYEIFRTALEDVELSGEVVKKGDTVTVSLPAANRDPAKFGCPAQLDIERDTAGHMSFGYGVHQCLGQNLARVVLRAGLSALLREFPDLRLAVGFDEVPLRPKGSVFALKSLPVSW</sequence>
<evidence type="ECO:0000256" key="5">
    <source>
        <dbReference type="ARBA" id="ARBA00023004"/>
    </source>
</evidence>
<keyword evidence="6 7" id="KW-0503">Monooxygenase</keyword>
<dbReference type="GO" id="GO:0004497">
    <property type="term" value="F:monooxygenase activity"/>
    <property type="evidence" value="ECO:0007669"/>
    <property type="project" value="UniProtKB-KW"/>
</dbReference>
<dbReference type="PRINTS" id="PR00359">
    <property type="entry name" value="BP450"/>
</dbReference>
<dbReference type="CDD" id="cd11030">
    <property type="entry name" value="CYP105-like"/>
    <property type="match status" value="1"/>
</dbReference>
<proteinExistence type="inferred from homology"/>